<dbReference type="SUPFAM" id="SSF141452">
    <property type="entry name" value="Hcp1-like"/>
    <property type="match status" value="1"/>
</dbReference>
<dbReference type="CDD" id="cd00009">
    <property type="entry name" value="AAA"/>
    <property type="match status" value="1"/>
</dbReference>
<evidence type="ECO:0000256" key="2">
    <source>
        <dbReference type="ARBA" id="ARBA00022741"/>
    </source>
</evidence>
<keyword evidence="2" id="KW-0547">Nucleotide-binding</keyword>
<dbReference type="Gene3D" id="1.25.40.590">
    <property type="entry name" value="Type IV / VI secretion system, DotU"/>
    <property type="match status" value="1"/>
</dbReference>
<dbReference type="SMART" id="SM00382">
    <property type="entry name" value="AAA"/>
    <property type="match status" value="2"/>
</dbReference>
<dbReference type="InterPro" id="IPR036737">
    <property type="entry name" value="OmpA-like_sf"/>
</dbReference>
<dbReference type="GO" id="GO:0043335">
    <property type="term" value="P:protein unfolding"/>
    <property type="evidence" value="ECO:0007669"/>
    <property type="project" value="EnsemblFungi"/>
</dbReference>
<dbReference type="PANTHER" id="PTHR11638:SF181">
    <property type="entry name" value="ATPASE SUBUNIT OF ATP-DEPENDENT PROTEASE"/>
    <property type="match status" value="1"/>
</dbReference>
<evidence type="ECO:0000256" key="5">
    <source>
        <dbReference type="PROSITE-ProRule" id="PRU01251"/>
    </source>
</evidence>
<dbReference type="InterPro" id="IPR003593">
    <property type="entry name" value="AAA+_ATPase"/>
</dbReference>
<dbReference type="InterPro" id="IPR036624">
    <property type="entry name" value="Hcp1-lik_sf"/>
</dbReference>
<dbReference type="InterPro" id="IPR027417">
    <property type="entry name" value="P-loop_NTPase"/>
</dbReference>
<dbReference type="SUPFAM" id="SSF52540">
    <property type="entry name" value="P-loop containing nucleoside triphosphate hydrolases"/>
    <property type="match status" value="2"/>
</dbReference>
<dbReference type="EMBL" id="ANFO01000225">
    <property type="protein sequence ID" value="KGQ11353.1"/>
    <property type="molecule type" value="Genomic_DNA"/>
</dbReference>
<dbReference type="Gene3D" id="1.10.8.60">
    <property type="match status" value="1"/>
</dbReference>
<keyword evidence="8" id="KW-0472">Membrane</keyword>
<dbReference type="InterPro" id="IPR041546">
    <property type="entry name" value="ClpA/ClpB_AAA_lid"/>
</dbReference>
<dbReference type="Proteomes" id="UP000030106">
    <property type="component" value="Unassembled WGS sequence"/>
</dbReference>
<dbReference type="SUPFAM" id="SSF103088">
    <property type="entry name" value="OmpA-like"/>
    <property type="match status" value="1"/>
</dbReference>
<dbReference type="InterPro" id="IPR017729">
    <property type="entry name" value="ATPase_T6SS_ClpV1"/>
</dbReference>
<dbReference type="FunFam" id="3.40.50.300:FF:000025">
    <property type="entry name" value="ATP-dependent Clp protease subunit"/>
    <property type="match status" value="1"/>
</dbReference>
<evidence type="ECO:0000256" key="6">
    <source>
        <dbReference type="SAM" id="Coils"/>
    </source>
</evidence>
<sequence length="2974" mass="332117">MSDATADERLTAGMQVFLECLTKSGSKVEKLDKNLIDHHIAELDYQISRQLDAVMHHEAFQSVESLWCGVKSLVDKTDFRQNVKIELLDMSKEDLRQDFEDSPEIIQSGLYKNTYIDEYDTPGGEPIAALISAYEFDASAQDVTLLRNISKVSAAAHMPFIGSAGPKFFLKDSMEEVAAIKDIGNYFDRAEYIKWKSFRETDDSRYIGLVMPRVLGRLPYGPDTVPVRSFNYVEEVKGPDHDKYLWTNASFAFASNMVRSFINNGWCVQIRGPQAGGAVQDLPIHLYDLGTGNQVKIPSEVMIPETREFEFANLGFIPLSYYKNRDYSCFFSANSTQKPALYDTADATANSRINARLPYIFLLSRIAHYLKLIQRENIGTTKDRRLLELELNTWVRSLVTEMTDPGDELQASHPLRDAKVVVEDIEDNPGFFRVKLYAVPHFQVEGMDVNLSLVSQMPKAKSGVMISPQHFQQQAAYAAWSAEGIARMGLSKPWGVINVAFEPETLKLGRLQARHLHLRFSDGTLIDTDNADDLPPVLALEGESHEVVVVLALPLLRANGGNCLKSDEVADRPVRYRQRWRDVRNTFGDDTRQIAVMQPELTLRFAHQNNSDYLTCPVARLQQDSQGSWALDETFLPPLLALQGSRWLVTQLEQLMTQLRARLSRLMDMRRESNERMADFAVADVSLFWLLNALNSAEPVLGQFQRHPQSPPERLYPELARLAGSLLTFSLEHQVSAIPVWQHEQLNNVFPPLFDLLGDLLEASLPSRVVAIELEHDARLHFWQARLHDPRLREGADYYLSVRSPMPVAQLQEQFPRQCKVGSPDHVRSIVNSSRVGVPLTPLRHVPAAIPLRLENQYFSLDVSHPLATEMLQGGTCMFYVPGMLGEPELELFAVISLRHGPKFQDGEGRTLWERCIADVERVQRELKASELDEASCQHILTAQCALLDEAVKGRGVEDDACVQWYDIPLQGHFLGTMDAGDTLCDRMRDVLREPAPDHAVVTCFQRVMMLGFLGSFRSLNDPERQKLVNALREHVTPFSYPQTHPLAGVMARANWPERGGGCRAVVGTEPLAGSDTADPAAGSSEMSPAQQRGLALWAALLSAVVCLGFLPVSRLVSVLVLLAMLGLILAFWTVASRRAEHDVTLRLDDLPEATYRQPVVLVCGDLPLACMQQSPVLTVTQGCWIRVEEHQDLEQAARQVLWLRPDWGRQLSVMVSVCPQKHADSEALTSRLLALRWQISQLRKETGHSVPLVLNGLVGSAMTNDLLWQAAIPGEGVKVWRESSAPSSIAAWVTTGGSPAMQQQVLMNSLMSWFHQHVKAVFMDENPDVPAIAPAAVLWGMGPILAGSLATSAWTAWLSRHTAMQQVKGWQPSGTDSTVISPFPDFILPLLPEGRGLTPRGRAFRCALGIFTLAAIAALLSSGWNNRQLLQRVSFDIARYDRIPMHDFGPKADAVAVLRDDAAELDDWARNGVPARMGLGLYQGERLRMPVLDAIRSYVPPPKPKPKPKPVPKTIRLDSMSLFDSGKSVLKAGSTKWLVNSLVGIKAKPGWLIVVSGHTDNTGNPKLNQTLSLKRAEAVRNWMRDTGDVPESCFAVQGYGESRPIATNDTPDGRALNRRVEISLVPQASACQIPGHTPAPSQDDGASQHNGDIEVVAQEHNLYIPTDNNTGKLTGTRIHTPFLFTKEIDSSSPYLYKAVTTGQTLKSAEFKWYKINDAGQEVEYFNTKLENVKVVKVNPVMHDVKDPSFEKHNHLEQIELRYEKITWTYKDGNIIHSDSWNERATANRQRERFMENPAILLRRLNPYCARAMEGAASLCQTRAHAEILPEHWLLKLLEQGEGDLTVLARRYEWDIDALWQDLLGWLDNQPRSVRSRPQLSADIQKLMQEAWMQASLAGEESIRSVHLLMALTENPRLAHCDGLWPLLTLGMSQLSRLRPLLDAQSDERPEVQHEEELAQNHGGDVEFVGRPVGAELKEGELNPALQNALDKFTLDVTAKAKEGKIDPVFGRDTEIRQMVDILSRRRKNNPILVGEPGVGKTALVEGLALRIAEGNVPESLKPVVLRTLDLGLLQAGAGVKGEFEQRLKNVIDAVQQSPVPILLFIDEAHTIIGAGNQAGGADAANLLKPALARGELRTIAATTWSEYKQYFERDAALERRFQMVKVDEPDDDTACLMLRGLKSRYAEHHNVHITDDAVRAAVTLSRRYLTGRQLPDKAVDLLDTAAARVRMSLDTLPEQIVRLKAQLTALALEEQALLEDIAAGSTRHGDRLSAIAQRRAELDARIGEQEARFSTEKALAQQLMTCRQDISQQAEISDLRQQLEQAQQGDVLVQVDVDTRTVANVIADWTGVPLSSLMKDEQTELLSLENEIGKRVVGQDVALVAIAQRLRAAKTGLTPENGPQGVFLLVGPSGVGKTETALALADVLYGGEKSLITINLSEYQEAHTVSQLKGSPPGYVGYGQGGILTEAVRKRPYSVVLLDEVEKAHRDVMNLFYQVFDRGFMRDGEGREIDFRNTVILMTSNLGSDHLMQLLDEQPEATEGDQHELLRPILRDHFQPALLARFQTVIYRPLAEAAMRTIVEMKLVQVSKRLLRHYGLTTQIDESLYDALTSACLLPDTGARNVDSLLNQQILPVLSQQLLMHMAAKQKPQSLCLSWSEEEGIGLEFELHNHHLLVVKGCESALDVLAFEGDEALSTPFSYRIEFTSADHAISKEMMLMKTASLTLHAPVDQGYGIKMQQAVRTLQGVVSGFERLNTSKDETHYALTLQPRLALLDRSHQNAIYQDMSVPQIVEKILRERHNMRGQDFLFSLSKEYPRREQVMQYGEDDLHFITRLLGEVGIWFRFTTDTRLNIDVVEFYDGQQGYEKGLTLPSVPPSGQHSEGVDAVWGMESHHSVVQKQVSTRDYNYRQATEDMNTLVDATRGDATTYGEAYHYADNYLTAGSAYGRNPAPERRLMPSPAARPSLRVRY</sequence>
<dbReference type="Gene3D" id="1.10.1780.10">
    <property type="entry name" value="Clp, N-terminal domain"/>
    <property type="match status" value="1"/>
</dbReference>
<dbReference type="InterPro" id="IPR044032">
    <property type="entry name" value="TssC1_C"/>
</dbReference>
<dbReference type="NCBIfam" id="TIGR03345">
    <property type="entry name" value="VI_ClpV1"/>
    <property type="match status" value="1"/>
</dbReference>
<evidence type="ECO:0000313" key="12">
    <source>
        <dbReference type="Proteomes" id="UP000030106"/>
    </source>
</evidence>
<keyword evidence="1 5" id="KW-0677">Repeat</keyword>
<evidence type="ECO:0000313" key="11">
    <source>
        <dbReference type="EMBL" id="KGQ11353.1"/>
    </source>
</evidence>
<dbReference type="NCBIfam" id="NF038239">
    <property type="entry name" value="T6SS_TssL_short"/>
    <property type="match status" value="1"/>
</dbReference>
<dbReference type="FunFam" id="3.40.50.300:FF:000010">
    <property type="entry name" value="Chaperone clpB 1, putative"/>
    <property type="match status" value="1"/>
</dbReference>
<dbReference type="InterPro" id="IPR003959">
    <property type="entry name" value="ATPase_AAA_core"/>
</dbReference>
<dbReference type="InterPro" id="IPR006665">
    <property type="entry name" value="OmpA-like"/>
</dbReference>
<feature type="domain" description="Clp R" evidence="10">
    <location>
        <begin position="1802"/>
        <end position="1964"/>
    </location>
</feature>
<dbReference type="CDD" id="cd07185">
    <property type="entry name" value="OmpA_C-like"/>
    <property type="match status" value="1"/>
</dbReference>
<dbReference type="Gene3D" id="3.55.50.10">
    <property type="entry name" value="Baseplate protein-like domains"/>
    <property type="match status" value="1"/>
</dbReference>
<dbReference type="PROSITE" id="PS51903">
    <property type="entry name" value="CLP_R"/>
    <property type="match status" value="1"/>
</dbReference>
<dbReference type="InterPro" id="IPR036628">
    <property type="entry name" value="Clp_N_dom_sf"/>
</dbReference>
<dbReference type="GO" id="GO:0051787">
    <property type="term" value="F:misfolded protein binding"/>
    <property type="evidence" value="ECO:0007669"/>
    <property type="project" value="EnsemblFungi"/>
</dbReference>
<dbReference type="SUPFAM" id="SSF81923">
    <property type="entry name" value="Double Clp-N motif"/>
    <property type="match status" value="1"/>
</dbReference>
<evidence type="ECO:0000256" key="4">
    <source>
        <dbReference type="ARBA" id="ARBA00023186"/>
    </source>
</evidence>
<dbReference type="NCBIfam" id="TIGR03353">
    <property type="entry name" value="VI_chp_4"/>
    <property type="match status" value="1"/>
</dbReference>
<dbReference type="Pfam" id="PF10431">
    <property type="entry name" value="ClpB_D2-small"/>
    <property type="match status" value="1"/>
</dbReference>
<evidence type="ECO:0000259" key="9">
    <source>
        <dbReference type="PROSITE" id="PS51123"/>
    </source>
</evidence>
<dbReference type="InterPro" id="IPR001270">
    <property type="entry name" value="ClpA/B"/>
</dbReference>
<organism evidence="11 12">
    <name type="scientific">Beauveria bassiana D1-5</name>
    <dbReference type="NCBI Taxonomy" id="1245745"/>
    <lineage>
        <taxon>Eukaryota</taxon>
        <taxon>Fungi</taxon>
        <taxon>Dikarya</taxon>
        <taxon>Ascomycota</taxon>
        <taxon>Pezizomycotina</taxon>
        <taxon>Sordariomycetes</taxon>
        <taxon>Hypocreomycetidae</taxon>
        <taxon>Hypocreales</taxon>
        <taxon>Cordycipitaceae</taxon>
        <taxon>Beauveria</taxon>
    </lineage>
</organism>
<dbReference type="CDD" id="cd19499">
    <property type="entry name" value="RecA-like_ClpB_Hsp104-like"/>
    <property type="match status" value="1"/>
</dbReference>
<dbReference type="Pfam" id="PF05638">
    <property type="entry name" value="T6SS_HCP"/>
    <property type="match status" value="1"/>
</dbReference>
<feature type="coiled-coil region" evidence="6">
    <location>
        <begin position="649"/>
        <end position="676"/>
    </location>
</feature>
<evidence type="ECO:0000256" key="8">
    <source>
        <dbReference type="SAM" id="Phobius"/>
    </source>
</evidence>
<keyword evidence="6" id="KW-0175">Coiled coil</keyword>
<dbReference type="Pfam" id="PF00004">
    <property type="entry name" value="AAA"/>
    <property type="match status" value="1"/>
</dbReference>
<dbReference type="InterPro" id="IPR044031">
    <property type="entry name" value="TssC1_N"/>
</dbReference>
<dbReference type="InterPro" id="IPR008514">
    <property type="entry name" value="T6SS_Hcp"/>
</dbReference>
<dbReference type="GO" id="GO:0034605">
    <property type="term" value="P:cellular response to heat"/>
    <property type="evidence" value="ECO:0007669"/>
    <property type="project" value="EnsemblFungi"/>
</dbReference>
<evidence type="ECO:0000256" key="7">
    <source>
        <dbReference type="SAM" id="MobiDB-lite"/>
    </source>
</evidence>
<dbReference type="HOGENOM" id="CLU_226202_0_0_1"/>
<keyword evidence="8" id="KW-1133">Transmembrane helix</keyword>
<dbReference type="InterPro" id="IPR018368">
    <property type="entry name" value="ClpA/B_CS1"/>
</dbReference>
<evidence type="ECO:0000259" key="10">
    <source>
        <dbReference type="PROSITE" id="PS51903"/>
    </source>
</evidence>
<dbReference type="Gene3D" id="4.10.180.10">
    <property type="match status" value="1"/>
</dbReference>
<dbReference type="PROSITE" id="PS51123">
    <property type="entry name" value="OMPA_2"/>
    <property type="match status" value="1"/>
</dbReference>
<dbReference type="InterPro" id="IPR038522">
    <property type="entry name" value="T4/T6SS_DotU_sf"/>
</dbReference>
<dbReference type="GO" id="GO:0005759">
    <property type="term" value="C:mitochondrial matrix"/>
    <property type="evidence" value="ECO:0007669"/>
    <property type="project" value="EnsemblFungi"/>
</dbReference>
<dbReference type="GO" id="GO:0016887">
    <property type="term" value="F:ATP hydrolysis activity"/>
    <property type="evidence" value="ECO:0007669"/>
    <property type="project" value="EnsemblFungi"/>
</dbReference>
<dbReference type="Gene3D" id="2.30.110.50">
    <property type="match status" value="1"/>
</dbReference>
<proteinExistence type="predicted"/>
<dbReference type="Pfam" id="PF07724">
    <property type="entry name" value="AAA_2"/>
    <property type="match status" value="1"/>
</dbReference>
<dbReference type="STRING" id="1245745.A0A0A2VUQ1"/>
<evidence type="ECO:0000256" key="3">
    <source>
        <dbReference type="ARBA" id="ARBA00022840"/>
    </source>
</evidence>
<dbReference type="InterPro" id="IPR050130">
    <property type="entry name" value="ClpA_ClpB"/>
</dbReference>
<dbReference type="Gene3D" id="3.40.50.300">
    <property type="entry name" value="P-loop containing nucleotide triphosphate hydrolases"/>
    <property type="match status" value="3"/>
</dbReference>
<reference evidence="11 12" key="1">
    <citation type="submission" date="2012-10" db="EMBL/GenBank/DDBJ databases">
        <title>Genome sequencing and analysis of entomopathogenic fungi Beauveria bassiana D1-5.</title>
        <authorList>
            <person name="Li Q."/>
            <person name="Wang L."/>
            <person name="Zhang Z."/>
            <person name="Wang Q."/>
            <person name="Ren J."/>
            <person name="Wang M."/>
            <person name="Xu W."/>
            <person name="Wang J."/>
            <person name="Lu Y."/>
            <person name="Du Q."/>
            <person name="Sun Z."/>
        </authorList>
    </citation>
    <scope>NUCLEOTIDE SEQUENCE [LARGE SCALE GENOMIC DNA]</scope>
    <source>
        <strain evidence="11 12">D1-5</strain>
    </source>
</reference>
<feature type="domain" description="OmpA-like" evidence="9">
    <location>
        <begin position="1511"/>
        <end position="1629"/>
    </location>
</feature>
<dbReference type="Pfam" id="PF00691">
    <property type="entry name" value="OmpA"/>
    <property type="match status" value="1"/>
</dbReference>
<gene>
    <name evidence="11" type="ORF">BBAD15_g2911</name>
</gene>
<feature type="transmembrane region" description="Helical" evidence="8">
    <location>
        <begin position="1095"/>
        <end position="1113"/>
    </location>
</feature>
<keyword evidence="8" id="KW-0812">Transmembrane</keyword>
<dbReference type="Pfam" id="PF05943">
    <property type="entry name" value="VipB"/>
    <property type="match status" value="1"/>
</dbReference>
<keyword evidence="3" id="KW-0067">ATP-binding</keyword>
<dbReference type="Gene3D" id="2.30.110.20">
    <property type="entry name" value="Hcp1-like"/>
    <property type="match status" value="1"/>
</dbReference>
<dbReference type="GO" id="GO:0050821">
    <property type="term" value="P:protein stabilization"/>
    <property type="evidence" value="ECO:0007669"/>
    <property type="project" value="EnsemblFungi"/>
</dbReference>
<feature type="transmembrane region" description="Helical" evidence="8">
    <location>
        <begin position="1404"/>
        <end position="1425"/>
    </location>
</feature>
<dbReference type="Gene3D" id="3.30.1330.60">
    <property type="entry name" value="OmpA-like domain"/>
    <property type="match status" value="1"/>
</dbReference>
<feature type="transmembrane region" description="Helical" evidence="8">
    <location>
        <begin position="1119"/>
        <end position="1136"/>
    </location>
</feature>
<dbReference type="SMART" id="SM01086">
    <property type="entry name" value="ClpB_D2-small"/>
    <property type="match status" value="1"/>
</dbReference>
<dbReference type="InterPro" id="IPR004176">
    <property type="entry name" value="Clp_R_N"/>
</dbReference>
<dbReference type="InterPro" id="IPR006533">
    <property type="entry name" value="T6SS_Vgr_RhsGE"/>
</dbReference>
<dbReference type="Pfam" id="PF02861">
    <property type="entry name" value="Clp_N"/>
    <property type="match status" value="1"/>
</dbReference>
<dbReference type="PROSITE" id="PS00870">
    <property type="entry name" value="CLPAB_1"/>
    <property type="match status" value="1"/>
</dbReference>
<evidence type="ECO:0000256" key="1">
    <source>
        <dbReference type="ARBA" id="ARBA00022737"/>
    </source>
</evidence>
<dbReference type="Pfam" id="PF05936">
    <property type="entry name" value="T6SS_VasE"/>
    <property type="match status" value="1"/>
</dbReference>
<dbReference type="PRINTS" id="PR00300">
    <property type="entry name" value="CLPPROTEASEA"/>
</dbReference>
<dbReference type="NCBIfam" id="TIGR01646">
    <property type="entry name" value="vgr_GE"/>
    <property type="match status" value="1"/>
</dbReference>
<name>A0A0A2VUQ1_BEABA</name>
<protein>
    <submittedName>
        <fullName evidence="11">Protein ClpV1</fullName>
    </submittedName>
</protein>
<dbReference type="NCBIfam" id="TIGR03344">
    <property type="entry name" value="VI_effect_Hcp1"/>
    <property type="match status" value="1"/>
</dbReference>
<dbReference type="SUPFAM" id="SSF69279">
    <property type="entry name" value="Phage tail proteins"/>
    <property type="match status" value="2"/>
</dbReference>
<dbReference type="Pfam" id="PF18945">
    <property type="entry name" value="VipB_2"/>
    <property type="match status" value="1"/>
</dbReference>
<dbReference type="InterPro" id="IPR019489">
    <property type="entry name" value="Clp_ATPase_C"/>
</dbReference>
<dbReference type="GO" id="GO:0005524">
    <property type="term" value="F:ATP binding"/>
    <property type="evidence" value="ECO:0007669"/>
    <property type="project" value="UniProtKB-KW"/>
</dbReference>
<dbReference type="NCBIfam" id="TIGR03355">
    <property type="entry name" value="VI_chp_2"/>
    <property type="match status" value="1"/>
</dbReference>
<dbReference type="InterPro" id="IPR010269">
    <property type="entry name" value="T6SS_TssC-like"/>
</dbReference>
<dbReference type="PANTHER" id="PTHR11638">
    <property type="entry name" value="ATP-DEPENDENT CLP PROTEASE"/>
    <property type="match status" value="1"/>
</dbReference>
<keyword evidence="4" id="KW-0143">Chaperone</keyword>
<feature type="region of interest" description="Disordered" evidence="7">
    <location>
        <begin position="2952"/>
        <end position="2974"/>
    </location>
</feature>
<dbReference type="Pfam" id="PF05954">
    <property type="entry name" value="Phage_GPD"/>
    <property type="match status" value="1"/>
</dbReference>
<dbReference type="Pfam" id="PF17871">
    <property type="entry name" value="AAA_lid_9"/>
    <property type="match status" value="1"/>
</dbReference>
<accession>A0A0A2VUQ1</accession>
<comment type="caution">
    <text evidence="11">The sequence shown here is derived from an EMBL/GenBank/DDBJ whole genome shotgun (WGS) entry which is preliminary data.</text>
</comment>
<dbReference type="InterPro" id="IPR010263">
    <property type="entry name" value="T6SS_TssK"/>
</dbReference>
<dbReference type="GO" id="GO:0042026">
    <property type="term" value="P:protein refolding"/>
    <property type="evidence" value="ECO:0007669"/>
    <property type="project" value="EnsemblFungi"/>
</dbReference>